<feature type="transmembrane region" description="Helical" evidence="8">
    <location>
        <begin position="221"/>
        <end position="241"/>
    </location>
</feature>
<dbReference type="Gene3D" id="1.20.120.1770">
    <property type="match status" value="1"/>
</dbReference>
<dbReference type="AlphaFoldDB" id="A0A9W8GQA6"/>
<dbReference type="GO" id="GO:0016020">
    <property type="term" value="C:membrane"/>
    <property type="evidence" value="ECO:0007669"/>
    <property type="project" value="UniProtKB-SubCell"/>
</dbReference>
<comment type="caution">
    <text evidence="10">The sequence shown here is derived from an EMBL/GenBank/DDBJ whole genome shotgun (WGS) entry which is preliminary data.</text>
</comment>
<dbReference type="Pfam" id="PF03188">
    <property type="entry name" value="Cytochrom_B561"/>
    <property type="match status" value="1"/>
</dbReference>
<evidence type="ECO:0000256" key="4">
    <source>
        <dbReference type="ARBA" id="ARBA00022982"/>
    </source>
</evidence>
<accession>A0A9W8GQA6</accession>
<dbReference type="OrthoDB" id="432881at2759"/>
<evidence type="ECO:0000256" key="5">
    <source>
        <dbReference type="ARBA" id="ARBA00022989"/>
    </source>
</evidence>
<evidence type="ECO:0000256" key="6">
    <source>
        <dbReference type="ARBA" id="ARBA00023136"/>
    </source>
</evidence>
<evidence type="ECO:0000313" key="11">
    <source>
        <dbReference type="Proteomes" id="UP001140011"/>
    </source>
</evidence>
<feature type="region of interest" description="Disordered" evidence="7">
    <location>
        <begin position="58"/>
        <end position="80"/>
    </location>
</feature>
<evidence type="ECO:0000256" key="8">
    <source>
        <dbReference type="SAM" id="Phobius"/>
    </source>
</evidence>
<keyword evidence="5 8" id="KW-1133">Transmembrane helix</keyword>
<feature type="transmembrane region" description="Helical" evidence="8">
    <location>
        <begin position="297"/>
        <end position="314"/>
    </location>
</feature>
<feature type="transmembrane region" description="Helical" evidence="8">
    <location>
        <begin position="179"/>
        <end position="200"/>
    </location>
</feature>
<feature type="transmembrane region" description="Helical" evidence="8">
    <location>
        <begin position="146"/>
        <end position="167"/>
    </location>
</feature>
<keyword evidence="11" id="KW-1185">Reference proteome</keyword>
<reference evidence="10" key="1">
    <citation type="submission" date="2022-07" db="EMBL/GenBank/DDBJ databases">
        <title>Phylogenomic reconstructions and comparative analyses of Kickxellomycotina fungi.</title>
        <authorList>
            <person name="Reynolds N.K."/>
            <person name="Stajich J.E."/>
            <person name="Barry K."/>
            <person name="Grigoriev I.V."/>
            <person name="Crous P."/>
            <person name="Smith M.E."/>
        </authorList>
    </citation>
    <scope>NUCLEOTIDE SEQUENCE</scope>
    <source>
        <strain evidence="10">BCRC 34297</strain>
    </source>
</reference>
<evidence type="ECO:0000256" key="1">
    <source>
        <dbReference type="ARBA" id="ARBA00004370"/>
    </source>
</evidence>
<protein>
    <recommendedName>
        <fullName evidence="9">Cytochrome b561 domain-containing protein</fullName>
    </recommendedName>
</protein>
<evidence type="ECO:0000259" key="9">
    <source>
        <dbReference type="Pfam" id="PF03188"/>
    </source>
</evidence>
<evidence type="ECO:0000256" key="2">
    <source>
        <dbReference type="ARBA" id="ARBA00022448"/>
    </source>
</evidence>
<dbReference type="InterPro" id="IPR006593">
    <property type="entry name" value="Cyt_b561/ferric_Rdtase_TM"/>
</dbReference>
<feature type="transmembrane region" description="Helical" evidence="8">
    <location>
        <begin position="334"/>
        <end position="353"/>
    </location>
</feature>
<dbReference type="Proteomes" id="UP001140011">
    <property type="component" value="Unassembled WGS sequence"/>
</dbReference>
<feature type="region of interest" description="Disordered" evidence="7">
    <location>
        <begin position="1"/>
        <end position="25"/>
    </location>
</feature>
<evidence type="ECO:0000256" key="7">
    <source>
        <dbReference type="SAM" id="MobiDB-lite"/>
    </source>
</evidence>
<name>A0A9W8GQA6_9FUNG</name>
<comment type="subcellular location">
    <subcellularLocation>
        <location evidence="1">Membrane</location>
    </subcellularLocation>
</comment>
<evidence type="ECO:0000256" key="3">
    <source>
        <dbReference type="ARBA" id="ARBA00022692"/>
    </source>
</evidence>
<gene>
    <name evidence="10" type="ORF">GGI19_005931</name>
</gene>
<keyword evidence="4" id="KW-0249">Electron transport</keyword>
<proteinExistence type="predicted"/>
<feature type="domain" description="Cytochrome b561" evidence="9">
    <location>
        <begin position="181"/>
        <end position="318"/>
    </location>
</feature>
<sequence length="359" mass="39271">MPATLTMGFVTEDNSPGATKPGRFSTSAMSDELEAAVRDIRGSGDWIQRLVDKVKDIEEHSQQSQTGIASPTSDRGSTDGQEMCGLVSQICLVSQPTEYSSDSRRLSLQLSMFTPSKDSEHLSSVDLEVRSFDPTERAIDRYKPVYMLRVAAIGLVQIALIAFIAALRLTLKSKADSLLAWHPILMCAVLVVLTEATLFVQHMPWAISPDARRLGYKAYSAVQWCAAATCAASILACVRGYSEARRVRGLGPVHRSVGFVAILALTVQLWLDSGTTCCTGTLGVALKSKRRRKWSQALGYIALILMWASAWLGVHSKWLRDGNIDREQVMVAEWTWFAIFAVLVVGIGGLADLSKLGFN</sequence>
<keyword evidence="3 8" id="KW-0812">Transmembrane</keyword>
<keyword evidence="6 8" id="KW-0472">Membrane</keyword>
<dbReference type="EMBL" id="JANBUH010000945">
    <property type="protein sequence ID" value="KAJ2748866.1"/>
    <property type="molecule type" value="Genomic_DNA"/>
</dbReference>
<keyword evidence="2" id="KW-0813">Transport</keyword>
<evidence type="ECO:0000313" key="10">
    <source>
        <dbReference type="EMBL" id="KAJ2748866.1"/>
    </source>
</evidence>
<feature type="compositionally biased region" description="Polar residues" evidence="7">
    <location>
        <begin position="62"/>
        <end position="80"/>
    </location>
</feature>
<organism evidence="10 11">
    <name type="scientific">Coemansia pectinata</name>
    <dbReference type="NCBI Taxonomy" id="1052879"/>
    <lineage>
        <taxon>Eukaryota</taxon>
        <taxon>Fungi</taxon>
        <taxon>Fungi incertae sedis</taxon>
        <taxon>Zoopagomycota</taxon>
        <taxon>Kickxellomycotina</taxon>
        <taxon>Kickxellomycetes</taxon>
        <taxon>Kickxellales</taxon>
        <taxon>Kickxellaceae</taxon>
        <taxon>Coemansia</taxon>
    </lineage>
</organism>